<feature type="domain" description="VOC" evidence="3">
    <location>
        <begin position="1"/>
        <end position="107"/>
    </location>
</feature>
<dbReference type="GO" id="GO:0046872">
    <property type="term" value="F:metal ion binding"/>
    <property type="evidence" value="ECO:0007669"/>
    <property type="project" value="UniProtKB-KW"/>
</dbReference>
<name>A0A382N747_9ZZZZ</name>
<dbReference type="Pfam" id="PF13669">
    <property type="entry name" value="Glyoxalase_4"/>
    <property type="match status" value="1"/>
</dbReference>
<dbReference type="SUPFAM" id="SSF54593">
    <property type="entry name" value="Glyoxalase/Bleomycin resistance protein/Dihydroxybiphenyl dioxygenase"/>
    <property type="match status" value="1"/>
</dbReference>
<evidence type="ECO:0000256" key="1">
    <source>
        <dbReference type="ARBA" id="ARBA00009308"/>
    </source>
</evidence>
<dbReference type="Gene3D" id="3.10.180.10">
    <property type="entry name" value="2,3-Dihydroxybiphenyl 1,2-Dioxygenase, domain 1"/>
    <property type="match status" value="1"/>
</dbReference>
<organism evidence="4">
    <name type="scientific">marine metagenome</name>
    <dbReference type="NCBI Taxonomy" id="408172"/>
    <lineage>
        <taxon>unclassified sequences</taxon>
        <taxon>metagenomes</taxon>
        <taxon>ecological metagenomes</taxon>
    </lineage>
</organism>
<dbReference type="PANTHER" id="PTHR43048:SF3">
    <property type="entry name" value="METHYLMALONYL-COA EPIMERASE, MITOCHONDRIAL"/>
    <property type="match status" value="1"/>
</dbReference>
<dbReference type="PANTHER" id="PTHR43048">
    <property type="entry name" value="METHYLMALONYL-COA EPIMERASE"/>
    <property type="match status" value="1"/>
</dbReference>
<dbReference type="EMBL" id="UINC01098217">
    <property type="protein sequence ID" value="SVC56570.1"/>
    <property type="molecule type" value="Genomic_DNA"/>
</dbReference>
<keyword evidence="2" id="KW-0479">Metal-binding</keyword>
<dbReference type="InterPro" id="IPR017515">
    <property type="entry name" value="MeMalonyl-CoA_epimerase"/>
</dbReference>
<dbReference type="GO" id="GO:0046491">
    <property type="term" value="P:L-methylmalonyl-CoA metabolic process"/>
    <property type="evidence" value="ECO:0007669"/>
    <property type="project" value="TreeGrafter"/>
</dbReference>
<gene>
    <name evidence="4" type="ORF">METZ01_LOCUS309424</name>
</gene>
<comment type="similarity">
    <text evidence="1">Belongs to the methylmalonyl-CoA epimerase family.</text>
</comment>
<evidence type="ECO:0000259" key="3">
    <source>
        <dbReference type="PROSITE" id="PS51819"/>
    </source>
</evidence>
<reference evidence="4" key="1">
    <citation type="submission" date="2018-05" db="EMBL/GenBank/DDBJ databases">
        <authorList>
            <person name="Lanie J.A."/>
            <person name="Ng W.-L."/>
            <person name="Kazmierczak K.M."/>
            <person name="Andrzejewski T.M."/>
            <person name="Davidsen T.M."/>
            <person name="Wayne K.J."/>
            <person name="Tettelin H."/>
            <person name="Glass J.I."/>
            <person name="Rusch D."/>
            <person name="Podicherti R."/>
            <person name="Tsui H.-C.T."/>
            <person name="Winkler M.E."/>
        </authorList>
    </citation>
    <scope>NUCLEOTIDE SEQUENCE</scope>
</reference>
<dbReference type="AlphaFoldDB" id="A0A382N747"/>
<dbReference type="NCBIfam" id="TIGR03081">
    <property type="entry name" value="metmalonyl_epim"/>
    <property type="match status" value="1"/>
</dbReference>
<dbReference type="PROSITE" id="PS51819">
    <property type="entry name" value="VOC"/>
    <property type="match status" value="1"/>
</dbReference>
<dbReference type="InterPro" id="IPR051785">
    <property type="entry name" value="MMCE/EMCE_epimerase"/>
</dbReference>
<dbReference type="InterPro" id="IPR037523">
    <property type="entry name" value="VOC_core"/>
</dbReference>
<accession>A0A382N747</accession>
<proteinExistence type="inferred from homology"/>
<dbReference type="InterPro" id="IPR029068">
    <property type="entry name" value="Glyas_Bleomycin-R_OHBP_Dase"/>
</dbReference>
<evidence type="ECO:0000256" key="2">
    <source>
        <dbReference type="ARBA" id="ARBA00022723"/>
    </source>
</evidence>
<evidence type="ECO:0000313" key="4">
    <source>
        <dbReference type="EMBL" id="SVC56570.1"/>
    </source>
</evidence>
<dbReference type="CDD" id="cd07249">
    <property type="entry name" value="MMCE"/>
    <property type="match status" value="1"/>
</dbReference>
<sequence>MGIKSTGREKVLDEGVETGIYDIGGGKIELLESVKSDSAIQKFMDKKGEGIHHVCLKVDDVYNAIAELKEKGISVIYQTPKKGAEGFLVTFIHPRDSGGVLVELAQET</sequence>
<dbReference type="GO" id="GO:0004493">
    <property type="term" value="F:methylmalonyl-CoA epimerase activity"/>
    <property type="evidence" value="ECO:0007669"/>
    <property type="project" value="TreeGrafter"/>
</dbReference>
<protein>
    <recommendedName>
        <fullName evidence="3">VOC domain-containing protein</fullName>
    </recommendedName>
</protein>